<dbReference type="SUPFAM" id="SSF53067">
    <property type="entry name" value="Actin-like ATPase domain"/>
    <property type="match status" value="2"/>
</dbReference>
<dbReference type="PANTHER" id="PTHR14187:SF5">
    <property type="entry name" value="HEAT SHOCK 70 KDA PROTEIN 12A"/>
    <property type="match status" value="1"/>
</dbReference>
<accession>A0A6J8CQ84</accession>
<proteinExistence type="inferred from homology"/>
<dbReference type="AlphaFoldDB" id="A0A6J8CQ84"/>
<dbReference type="Proteomes" id="UP000507470">
    <property type="component" value="Unassembled WGS sequence"/>
</dbReference>
<reference evidence="4 5" key="1">
    <citation type="submission" date="2020-06" db="EMBL/GenBank/DDBJ databases">
        <authorList>
            <person name="Li R."/>
            <person name="Bekaert M."/>
        </authorList>
    </citation>
    <scope>NUCLEOTIDE SEQUENCE [LARGE SCALE GENOMIC DNA]</scope>
    <source>
        <strain evidence="5">wild</strain>
    </source>
</reference>
<evidence type="ECO:0000256" key="2">
    <source>
        <dbReference type="ARBA" id="ARBA00022741"/>
    </source>
</evidence>
<dbReference type="Gene3D" id="3.90.640.10">
    <property type="entry name" value="Actin, Chain A, domain 4"/>
    <property type="match status" value="1"/>
</dbReference>
<comment type="similarity">
    <text evidence="1">Belongs to the heat shock protein 70 family.</text>
</comment>
<evidence type="ECO:0000256" key="1">
    <source>
        <dbReference type="ARBA" id="ARBA00007381"/>
    </source>
</evidence>
<dbReference type="PANTHER" id="PTHR14187">
    <property type="entry name" value="ALPHA KINASE/ELONGATION FACTOR 2 KINASE"/>
    <property type="match status" value="1"/>
</dbReference>
<protein>
    <recommendedName>
        <fullName evidence="6">HSPA12B</fullName>
    </recommendedName>
</protein>
<organism evidence="4 5">
    <name type="scientific">Mytilus coruscus</name>
    <name type="common">Sea mussel</name>
    <dbReference type="NCBI Taxonomy" id="42192"/>
    <lineage>
        <taxon>Eukaryota</taxon>
        <taxon>Metazoa</taxon>
        <taxon>Spiralia</taxon>
        <taxon>Lophotrochozoa</taxon>
        <taxon>Mollusca</taxon>
        <taxon>Bivalvia</taxon>
        <taxon>Autobranchia</taxon>
        <taxon>Pteriomorphia</taxon>
        <taxon>Mytilida</taxon>
        <taxon>Mytiloidea</taxon>
        <taxon>Mytilidae</taxon>
        <taxon>Mytilinae</taxon>
        <taxon>Mytilus</taxon>
    </lineage>
</organism>
<evidence type="ECO:0008006" key="6">
    <source>
        <dbReference type="Google" id="ProtNLM"/>
    </source>
</evidence>
<evidence type="ECO:0000313" key="5">
    <source>
        <dbReference type="Proteomes" id="UP000507470"/>
    </source>
</evidence>
<dbReference type="EMBL" id="CACVKT020005663">
    <property type="protein sequence ID" value="CAC5397050.1"/>
    <property type="molecule type" value="Genomic_DNA"/>
</dbReference>
<name>A0A6J8CQ84_MYTCO</name>
<keyword evidence="3" id="KW-0067">ATP-binding</keyword>
<evidence type="ECO:0000313" key="4">
    <source>
        <dbReference type="EMBL" id="CAC5397050.1"/>
    </source>
</evidence>
<dbReference type="CDD" id="cd10229">
    <property type="entry name" value="ASKHA_NBD_HSP70_HSPA12"/>
    <property type="match status" value="1"/>
</dbReference>
<dbReference type="Gene3D" id="3.30.420.40">
    <property type="match status" value="2"/>
</dbReference>
<evidence type="ECO:0000256" key="3">
    <source>
        <dbReference type="ARBA" id="ARBA00022840"/>
    </source>
</evidence>
<dbReference type="OrthoDB" id="6124427at2759"/>
<gene>
    <name evidence="4" type="ORF">MCOR_31528</name>
</gene>
<keyword evidence="5" id="KW-1185">Reference proteome</keyword>
<dbReference type="InterPro" id="IPR043129">
    <property type="entry name" value="ATPase_NBD"/>
</dbReference>
<sequence length="499" mass="56919">MSLYECKDLTFYTEIKDTNCKPLPAITVFSESIKYLKNHLMNRCLNMTFGLKDEDILWTLTVPAIWNDKAKLFMRRAAEMAGIPRSQLLLALEPEAGAIFCKHIPVEVRRFDDKDEVEGFRTGSRYMVIDAGGGTVDITIHEVVDEKNIREIYAANGGPWGGNNINKALIDFLKELFGAKTFEEFQRKCVDDCIDIIREFETKKQTMKMDDSNAVIRVPIGLTEIFKMQNKDKYSDVSSRIQSLEKYENQVEIKKDKLILKGDLFFKFFIPTVDKIVRHVDGLLKVNENIDSILLIGGFADSVFLQNRIKTHFKSKRIIIPDDASLSVLKGAVIFGHDSRIVSSRVLKCSYGIECSNDFIEGVHDKSNMYTNQLGIVKCRNVFGIIAKMGQSIGRSCASKERYLLVDEPHIERAEIAIYVSTIDENPRYITDEGCRKIGYFVTRLKGDKDSVRRKLYFSLKFGETEVKVLCRQDGSMETSEKLLDLLGEDEHTVYSTKT</sequence>
<dbReference type="GO" id="GO:0005524">
    <property type="term" value="F:ATP binding"/>
    <property type="evidence" value="ECO:0007669"/>
    <property type="project" value="UniProtKB-KW"/>
</dbReference>
<dbReference type="GO" id="GO:0140662">
    <property type="term" value="F:ATP-dependent protein folding chaperone"/>
    <property type="evidence" value="ECO:0007669"/>
    <property type="project" value="InterPro"/>
</dbReference>
<dbReference type="Pfam" id="PF00012">
    <property type="entry name" value="HSP70"/>
    <property type="match status" value="1"/>
</dbReference>
<dbReference type="InterPro" id="IPR013126">
    <property type="entry name" value="Hsp_70_fam"/>
</dbReference>
<keyword evidence="2" id="KW-0547">Nucleotide-binding</keyword>